<dbReference type="GO" id="GO:0005524">
    <property type="term" value="F:ATP binding"/>
    <property type="evidence" value="ECO:0007669"/>
    <property type="project" value="UniProtKB-KW"/>
</dbReference>
<evidence type="ECO:0000256" key="6">
    <source>
        <dbReference type="ARBA" id="ARBA00023002"/>
    </source>
</evidence>
<dbReference type="Pfam" id="PF03477">
    <property type="entry name" value="ATP-cone"/>
    <property type="match status" value="1"/>
</dbReference>
<dbReference type="InterPro" id="IPR008926">
    <property type="entry name" value="RNR_R1-su_N"/>
</dbReference>
<dbReference type="PRINTS" id="PR01183">
    <property type="entry name" value="RIBORDTASEM1"/>
</dbReference>
<dbReference type="EC" id="1.17.4.1" evidence="2"/>
<dbReference type="InterPro" id="IPR000788">
    <property type="entry name" value="RNR_lg_C"/>
</dbReference>
<evidence type="ECO:0000256" key="1">
    <source>
        <dbReference type="ARBA" id="ARBA00010406"/>
    </source>
</evidence>
<keyword evidence="3" id="KW-0021">Allosteric enzyme</keyword>
<evidence type="ECO:0000256" key="3">
    <source>
        <dbReference type="ARBA" id="ARBA00022533"/>
    </source>
</evidence>
<dbReference type="Pfam" id="PF02867">
    <property type="entry name" value="Ribonuc_red_lgC"/>
    <property type="match status" value="1"/>
</dbReference>
<keyword evidence="5" id="KW-0067">ATP-binding</keyword>
<dbReference type="InterPro" id="IPR039718">
    <property type="entry name" value="Rrm1"/>
</dbReference>
<dbReference type="Gene3D" id="3.20.70.20">
    <property type="match status" value="1"/>
</dbReference>
<accession>A0A6C0D4T9</accession>
<dbReference type="EMBL" id="MN739525">
    <property type="protein sequence ID" value="QHT10715.1"/>
    <property type="molecule type" value="Genomic_DNA"/>
</dbReference>
<name>A0A6C0D4T9_9ZZZZ</name>
<dbReference type="Pfam" id="PF00317">
    <property type="entry name" value="Ribonuc_red_lgN"/>
    <property type="match status" value="1"/>
</dbReference>
<comment type="similarity">
    <text evidence="1">Belongs to the ribonucleoside diphosphate reductase large chain family.</text>
</comment>
<keyword evidence="4" id="KW-0547">Nucleotide-binding</keyword>
<reference evidence="9" key="1">
    <citation type="journal article" date="2020" name="Nature">
        <title>Giant virus diversity and host interactions through global metagenomics.</title>
        <authorList>
            <person name="Schulz F."/>
            <person name="Roux S."/>
            <person name="Paez-Espino D."/>
            <person name="Jungbluth S."/>
            <person name="Walsh D.A."/>
            <person name="Denef V.J."/>
            <person name="McMahon K.D."/>
            <person name="Konstantinidis K.T."/>
            <person name="Eloe-Fadrosh E.A."/>
            <person name="Kyrpides N.C."/>
            <person name="Woyke T."/>
        </authorList>
    </citation>
    <scope>NUCLEOTIDE SEQUENCE</scope>
    <source>
        <strain evidence="9">GVMAG-M-3300023174-107</strain>
    </source>
</reference>
<keyword evidence="6" id="KW-0560">Oxidoreductase</keyword>
<protein>
    <recommendedName>
        <fullName evidence="2">ribonucleoside-diphosphate reductase</fullName>
        <ecNumber evidence="2">1.17.4.1</ecNumber>
    </recommendedName>
</protein>
<dbReference type="AlphaFoldDB" id="A0A6C0D4T9"/>
<evidence type="ECO:0000313" key="9">
    <source>
        <dbReference type="EMBL" id="QHT10715.1"/>
    </source>
</evidence>
<dbReference type="PANTHER" id="PTHR11573:SF6">
    <property type="entry name" value="RIBONUCLEOSIDE-DIPHOSPHATE REDUCTASE LARGE SUBUNIT"/>
    <property type="match status" value="1"/>
</dbReference>
<dbReference type="InterPro" id="IPR005144">
    <property type="entry name" value="ATP-cone_dom"/>
</dbReference>
<dbReference type="SUPFAM" id="SSF48168">
    <property type="entry name" value="R1 subunit of ribonucleotide reductase, N-terminal domain"/>
    <property type="match status" value="1"/>
</dbReference>
<dbReference type="PROSITE" id="PS00089">
    <property type="entry name" value="RIBORED_LARGE"/>
    <property type="match status" value="1"/>
</dbReference>
<evidence type="ECO:0000256" key="5">
    <source>
        <dbReference type="ARBA" id="ARBA00022840"/>
    </source>
</evidence>
<evidence type="ECO:0000256" key="2">
    <source>
        <dbReference type="ARBA" id="ARBA00012274"/>
    </source>
</evidence>
<dbReference type="InterPro" id="IPR013346">
    <property type="entry name" value="NrdE_NrdA_C"/>
</dbReference>
<dbReference type="UniPathway" id="UPA00326"/>
<feature type="domain" description="ATP-cone" evidence="8">
    <location>
        <begin position="7"/>
        <end position="95"/>
    </location>
</feature>
<dbReference type="GO" id="GO:0009263">
    <property type="term" value="P:deoxyribonucleotide biosynthetic process"/>
    <property type="evidence" value="ECO:0007669"/>
    <property type="project" value="UniProtKB-KW"/>
</dbReference>
<dbReference type="NCBIfam" id="TIGR02506">
    <property type="entry name" value="NrdE_NrdA"/>
    <property type="match status" value="1"/>
</dbReference>
<evidence type="ECO:0000256" key="7">
    <source>
        <dbReference type="ARBA" id="ARBA00023116"/>
    </source>
</evidence>
<dbReference type="CDD" id="cd01679">
    <property type="entry name" value="RNR_I"/>
    <property type="match status" value="1"/>
</dbReference>
<dbReference type="InterPro" id="IPR013509">
    <property type="entry name" value="RNR_lsu_N"/>
</dbReference>
<evidence type="ECO:0000256" key="4">
    <source>
        <dbReference type="ARBA" id="ARBA00022741"/>
    </source>
</evidence>
<dbReference type="GO" id="GO:0004748">
    <property type="term" value="F:ribonucleoside-diphosphate reductase activity, thioredoxin disulfide as acceptor"/>
    <property type="evidence" value="ECO:0007669"/>
    <property type="project" value="UniProtKB-EC"/>
</dbReference>
<dbReference type="SUPFAM" id="SSF51998">
    <property type="entry name" value="PFL-like glycyl radical enzymes"/>
    <property type="match status" value="1"/>
</dbReference>
<dbReference type="GO" id="GO:0005971">
    <property type="term" value="C:ribonucleoside-diphosphate reductase complex"/>
    <property type="evidence" value="ECO:0007669"/>
    <property type="project" value="TreeGrafter"/>
</dbReference>
<dbReference type="PANTHER" id="PTHR11573">
    <property type="entry name" value="RIBONUCLEOSIDE-DIPHOSPHATE REDUCTASE LARGE CHAIN"/>
    <property type="match status" value="1"/>
</dbReference>
<sequence length="753" mass="86727">MSMSLDMFVTKRNGQTEQLYYDKIIQRLKQLFPHSSIEYSGLVVKIIDQLYNHIQTSKIDELMAELCASLGVHHYDYSKLASLICISNHHKEVNESLLTYVDSIDKEYISEGYVSIIKKHIDYFTKIVDYTRDYYIDYFGFKTLERAYLIRNNNKVIERIQHLWLRVAIQIHGEDLEMVKETYDALSNKEFIHATPTLYNAGTKRPQLSSCFLLGMEDDSIKGIFDTLSDCAAISKWAGGIGLHIHNVRAEGSPIKGTNGTSNGIVPMLRVFNNTARYVDQGGGKRNGSFAIYLEPWHADIENFLDLRKNHGDEEQRAKDLFYALWIPDLFMEKIEKNEEWYLMCPNQSKGLSDVYGNKFKELYNSYIENGTYIKKVNARDLWFRILDSQMETGTPYMLYKDACNQKSNQQNIGVIKSSNLCCEIVEYSDNKQSAVCNLASISLSTMVNNKVFDYEKLHRTTKIVTNNLNKLIDVNYYPTSKTETSNNLHRPIGIGVQGLADVFALMDVPFESKDAAEINKNIFETIYHASMEKSMELSKIQGPYSSFKGSPLSEGKFQFDLWEVKPSDRYDWEKLRQDIIVHGVRNSLCVAPMPTASTSQILSNNECFEPFTSNIYTRRTLAGEFIVINKHLMKELIDLNLWDTKMKDKIIENKGSIQNISSISQHIKDKYKIVWEISMKSVINMAKDRGAFICQSQSMNLWIEEPNYKILTNMHMYSWKAGLKTGMYYLRRKAKHSAQQFTIVPECTTCSA</sequence>
<keyword evidence="7" id="KW-0215">Deoxyribonucleotide synthesis</keyword>
<dbReference type="PROSITE" id="PS51161">
    <property type="entry name" value="ATP_CONE"/>
    <property type="match status" value="1"/>
</dbReference>
<evidence type="ECO:0000259" key="8">
    <source>
        <dbReference type="PROSITE" id="PS51161"/>
    </source>
</evidence>
<organism evidence="9">
    <name type="scientific">viral metagenome</name>
    <dbReference type="NCBI Taxonomy" id="1070528"/>
    <lineage>
        <taxon>unclassified sequences</taxon>
        <taxon>metagenomes</taxon>
        <taxon>organismal metagenomes</taxon>
    </lineage>
</organism>
<proteinExistence type="inferred from homology"/>